<dbReference type="PANTHER" id="PTHR42686">
    <property type="entry name" value="GH17980P-RELATED"/>
    <property type="match status" value="1"/>
</dbReference>
<dbReference type="GO" id="GO:0045290">
    <property type="term" value="F:D-arabinose 1-dehydrogenase [NAD(P)+] activity"/>
    <property type="evidence" value="ECO:0007669"/>
    <property type="project" value="TreeGrafter"/>
</dbReference>
<dbReference type="InterPro" id="IPR023210">
    <property type="entry name" value="NADP_OxRdtase_dom"/>
</dbReference>
<dbReference type="Gene3D" id="3.20.20.100">
    <property type="entry name" value="NADP-dependent oxidoreductase domain"/>
    <property type="match status" value="1"/>
</dbReference>
<dbReference type="EMBL" id="CP138894">
    <property type="protein sequence ID" value="WPK23299.1"/>
    <property type="molecule type" value="Genomic_DNA"/>
</dbReference>
<dbReference type="GeneID" id="88171603"/>
<dbReference type="KEGG" id="asau:88171603"/>
<organism evidence="3 4">
    <name type="scientific">Australozyma saopauloensis</name>
    <dbReference type="NCBI Taxonomy" id="291208"/>
    <lineage>
        <taxon>Eukaryota</taxon>
        <taxon>Fungi</taxon>
        <taxon>Dikarya</taxon>
        <taxon>Ascomycota</taxon>
        <taxon>Saccharomycotina</taxon>
        <taxon>Pichiomycetes</taxon>
        <taxon>Metschnikowiaceae</taxon>
        <taxon>Australozyma</taxon>
    </lineage>
</organism>
<keyword evidence="1" id="KW-0560">Oxidoreductase</keyword>
<feature type="domain" description="NADP-dependent oxidoreductase" evidence="2">
    <location>
        <begin position="30"/>
        <end position="309"/>
    </location>
</feature>
<dbReference type="GO" id="GO:0005829">
    <property type="term" value="C:cytosol"/>
    <property type="evidence" value="ECO:0007669"/>
    <property type="project" value="TreeGrafter"/>
</dbReference>
<dbReference type="GO" id="GO:0070485">
    <property type="term" value="P:dehydro-D-arabinono-1,4-lactone biosynthetic process"/>
    <property type="evidence" value="ECO:0007669"/>
    <property type="project" value="TreeGrafter"/>
</dbReference>
<evidence type="ECO:0000256" key="1">
    <source>
        <dbReference type="ARBA" id="ARBA00023002"/>
    </source>
</evidence>
<sequence>MSQSSSSNYTLDELPPLIIGGAVCNTIYSKDPSKLPLADIFREAFSKGNTALDTSPYYGKSEELMGAALDSIKEEWPREKYFIFTKAGRIQEDEFDYSRQHVRKSVLRSLQRLKTTYLDAVYMHDVEFVTADEAFEALRELVQLKKEGIIKYIGISGYPVEYLYKLAYECSTTHSNEIGALDVILSYSHGCLQNNKLFDIYEDFLTKAHVKKLMNGSILSMSLLRSGPTHDFHPASKELRDAVQDSADKLLKEDNVELAELATRYAIKKWLFLPGEKDSEGKLKINPKVSTVLGVSSIAELESALKGFEDVRSDLDNGDEALFEKFQFLLGSHFNETWPSGIEH</sequence>
<reference evidence="3 4" key="1">
    <citation type="submission" date="2023-10" db="EMBL/GenBank/DDBJ databases">
        <title>Draft Genome Sequence of Candida saopaulonensis from a very Premature Infant with Sepsis.</title>
        <authorList>
            <person name="Ning Y."/>
            <person name="Dai R."/>
            <person name="Xiao M."/>
            <person name="Xu Y."/>
            <person name="Yan Q."/>
            <person name="Zhang L."/>
        </authorList>
    </citation>
    <scope>NUCLEOTIDE SEQUENCE [LARGE SCALE GENOMIC DNA]</scope>
    <source>
        <strain evidence="3 4">19XY460</strain>
    </source>
</reference>
<name>A0AAX4H457_9ASCO</name>
<gene>
    <name evidence="3" type="ORF">PUMCH_000534</name>
</gene>
<evidence type="ECO:0000313" key="3">
    <source>
        <dbReference type="EMBL" id="WPK23299.1"/>
    </source>
</evidence>
<protein>
    <recommendedName>
        <fullName evidence="2">NADP-dependent oxidoreductase domain-containing protein</fullName>
    </recommendedName>
</protein>
<dbReference type="Pfam" id="PF00248">
    <property type="entry name" value="Aldo_ket_red"/>
    <property type="match status" value="1"/>
</dbReference>
<dbReference type="RefSeq" id="XP_062875686.1">
    <property type="nucleotide sequence ID" value="XM_063019616.1"/>
</dbReference>
<dbReference type="InterPro" id="IPR020471">
    <property type="entry name" value="AKR"/>
</dbReference>
<dbReference type="PANTHER" id="PTHR42686:SF1">
    <property type="entry name" value="GH17980P-RELATED"/>
    <property type="match status" value="1"/>
</dbReference>
<evidence type="ECO:0000259" key="2">
    <source>
        <dbReference type="Pfam" id="PF00248"/>
    </source>
</evidence>
<dbReference type="PRINTS" id="PR00069">
    <property type="entry name" value="ALDKETRDTASE"/>
</dbReference>
<proteinExistence type="predicted"/>
<accession>A0AAX4H457</accession>
<evidence type="ECO:0000313" key="4">
    <source>
        <dbReference type="Proteomes" id="UP001338582"/>
    </source>
</evidence>
<dbReference type="InterPro" id="IPR036812">
    <property type="entry name" value="NAD(P)_OxRdtase_dom_sf"/>
</dbReference>
<dbReference type="AlphaFoldDB" id="A0AAX4H457"/>
<keyword evidence="4" id="KW-1185">Reference proteome</keyword>
<dbReference type="Proteomes" id="UP001338582">
    <property type="component" value="Chromosome 1"/>
</dbReference>
<dbReference type="SUPFAM" id="SSF51430">
    <property type="entry name" value="NAD(P)-linked oxidoreductase"/>
    <property type="match status" value="1"/>
</dbReference>